<keyword evidence="1" id="KW-0378">Hydrolase</keyword>
<keyword evidence="2" id="KW-1185">Reference proteome</keyword>
<dbReference type="EMBL" id="BMFT01000001">
    <property type="protein sequence ID" value="GGH29335.1"/>
    <property type="molecule type" value="Genomic_DNA"/>
</dbReference>
<keyword evidence="1" id="KW-0645">Protease</keyword>
<proteinExistence type="predicted"/>
<organism evidence="1 2">
    <name type="scientific">Paenibacillus segetis</name>
    <dbReference type="NCBI Taxonomy" id="1325360"/>
    <lineage>
        <taxon>Bacteria</taxon>
        <taxon>Bacillati</taxon>
        <taxon>Bacillota</taxon>
        <taxon>Bacilli</taxon>
        <taxon>Bacillales</taxon>
        <taxon>Paenibacillaceae</taxon>
        <taxon>Paenibacillus</taxon>
    </lineage>
</organism>
<dbReference type="GO" id="GO:0006508">
    <property type="term" value="P:proteolysis"/>
    <property type="evidence" value="ECO:0007669"/>
    <property type="project" value="UniProtKB-KW"/>
</dbReference>
<accession>A0ABQ1YM99</accession>
<evidence type="ECO:0000313" key="1">
    <source>
        <dbReference type="EMBL" id="GGH29335.1"/>
    </source>
</evidence>
<evidence type="ECO:0000313" key="2">
    <source>
        <dbReference type="Proteomes" id="UP000659344"/>
    </source>
</evidence>
<dbReference type="GO" id="GO:0008233">
    <property type="term" value="F:peptidase activity"/>
    <property type="evidence" value="ECO:0007669"/>
    <property type="project" value="UniProtKB-KW"/>
</dbReference>
<dbReference type="InterPro" id="IPR001539">
    <property type="entry name" value="Peptidase_U32"/>
</dbReference>
<dbReference type="RefSeq" id="WP_188540504.1">
    <property type="nucleotide sequence ID" value="NZ_BMFT01000001.1"/>
</dbReference>
<sequence length="311" mass="35266">MSNKTELLAPAGSLAEVKLYLESGANAVLIGEEQFAMRLPGDFTLAEIAKAVDYAHGREAKVYVSINNLVDNKLLPKLPDYVKGLADCGVDGVQFGDPAVLKLLREIAPQIEAHWNAEMTSTNYSTANYWGTKGASRVVLARELNMDEITGMSPNLQIQSEVQVHGMTNIYHSKRRLVHSYMTHQGRPLKENDDLGRERGLFLIEAERQDEKFPIYEDSNGTHIMSSDDVCILEDLHLLMESGVDSFKIETLLKSPEYNAAVIKAYRTAIDTYFSDLEEYEFNESWLDEVRQMQDPERELSFGFYYKEQVY</sequence>
<reference evidence="2" key="1">
    <citation type="journal article" date="2019" name="Int. J. Syst. Evol. Microbiol.">
        <title>The Global Catalogue of Microorganisms (GCM) 10K type strain sequencing project: providing services to taxonomists for standard genome sequencing and annotation.</title>
        <authorList>
            <consortium name="The Broad Institute Genomics Platform"/>
            <consortium name="The Broad Institute Genome Sequencing Center for Infectious Disease"/>
            <person name="Wu L."/>
            <person name="Ma J."/>
        </authorList>
    </citation>
    <scope>NUCLEOTIDE SEQUENCE [LARGE SCALE GENOMIC DNA]</scope>
    <source>
        <strain evidence="2">CGMCC 1.12769</strain>
    </source>
</reference>
<comment type="caution">
    <text evidence="1">The sequence shown here is derived from an EMBL/GenBank/DDBJ whole genome shotgun (WGS) entry which is preliminary data.</text>
</comment>
<dbReference type="Proteomes" id="UP000659344">
    <property type="component" value="Unassembled WGS sequence"/>
</dbReference>
<gene>
    <name evidence="1" type="primary">yrrN</name>
    <name evidence="1" type="ORF">GCM10008013_31870</name>
</gene>
<protein>
    <submittedName>
        <fullName evidence="1">Protease YrrN</fullName>
    </submittedName>
</protein>
<name>A0ABQ1YM99_9BACL</name>
<dbReference type="PANTHER" id="PTHR30217">
    <property type="entry name" value="PEPTIDASE U32 FAMILY"/>
    <property type="match status" value="1"/>
</dbReference>
<dbReference type="Pfam" id="PF01136">
    <property type="entry name" value="Peptidase_U32"/>
    <property type="match status" value="1"/>
</dbReference>
<dbReference type="PANTHER" id="PTHR30217:SF7">
    <property type="entry name" value="TRNA HYDROXYLATION PROTEIN P2"/>
    <property type="match status" value="1"/>
</dbReference>
<dbReference type="InterPro" id="IPR051454">
    <property type="entry name" value="RNA/ubiquinone_mod_enzymes"/>
</dbReference>